<protein>
    <submittedName>
        <fullName evidence="1">DNA and RNA helicase</fullName>
    </submittedName>
</protein>
<sequence length="258" mass="30187">MFSHLHPQFHKGRILKREMLENLRDYPRHFVDLHFQMYSDGIISGMDVTVDDRHLIIGKGIVKHRGRVYLFEREERLPYTATGHETVLKIRFAEQATLTDFFSYETSYVLDSETAISEDERELGRFKLKEGARLRADYPYFLDLLTEFNTWIFANVEHAGYEQPTLAPAILRYFSYELLKTGTTNAYDLAFAMQGINADRVERNLILHYISSRLGSNYRPGTNLQIVKYLGRILEEAKNGNKPRQEWRASGRQRVIVD</sequence>
<keyword evidence="1" id="KW-0378">Hydrolase</keyword>
<reference evidence="1 2" key="1">
    <citation type="submission" date="2018-10" db="EMBL/GenBank/DDBJ databases">
        <title>Phylogenomics of Brevibacillus.</title>
        <authorList>
            <person name="Dunlap C."/>
        </authorList>
    </citation>
    <scope>NUCLEOTIDE SEQUENCE [LARGE SCALE GENOMIC DNA]</scope>
    <source>
        <strain evidence="1 2">DSM 100115</strain>
    </source>
</reference>
<evidence type="ECO:0000313" key="1">
    <source>
        <dbReference type="EMBL" id="RNB52782.1"/>
    </source>
</evidence>
<dbReference type="Proteomes" id="UP000268829">
    <property type="component" value="Unassembled WGS sequence"/>
</dbReference>
<dbReference type="OrthoDB" id="1664853at2"/>
<dbReference type="AlphaFoldDB" id="A0A3M8ANM7"/>
<accession>A0A3M8ANM7</accession>
<dbReference type="GO" id="GO:0004386">
    <property type="term" value="F:helicase activity"/>
    <property type="evidence" value="ECO:0007669"/>
    <property type="project" value="UniProtKB-KW"/>
</dbReference>
<comment type="caution">
    <text evidence="1">The sequence shown here is derived from an EMBL/GenBank/DDBJ whole genome shotgun (WGS) entry which is preliminary data.</text>
</comment>
<name>A0A3M8ANM7_9BACL</name>
<proteinExistence type="predicted"/>
<dbReference type="EMBL" id="RHHS01000054">
    <property type="protein sequence ID" value="RNB52782.1"/>
    <property type="molecule type" value="Genomic_DNA"/>
</dbReference>
<keyword evidence="1" id="KW-0067">ATP-binding</keyword>
<dbReference type="RefSeq" id="WP_122906639.1">
    <property type="nucleotide sequence ID" value="NZ_RHHS01000054.1"/>
</dbReference>
<keyword evidence="1" id="KW-0547">Nucleotide-binding</keyword>
<keyword evidence="1" id="KW-0347">Helicase</keyword>
<organism evidence="1 2">
    <name type="scientific">Brevibacillus gelatini</name>
    <dbReference type="NCBI Taxonomy" id="1655277"/>
    <lineage>
        <taxon>Bacteria</taxon>
        <taxon>Bacillati</taxon>
        <taxon>Bacillota</taxon>
        <taxon>Bacilli</taxon>
        <taxon>Bacillales</taxon>
        <taxon>Paenibacillaceae</taxon>
        <taxon>Brevibacillus</taxon>
    </lineage>
</organism>
<gene>
    <name evidence="1" type="ORF">EDM57_20980</name>
</gene>
<keyword evidence="2" id="KW-1185">Reference proteome</keyword>
<evidence type="ECO:0000313" key="2">
    <source>
        <dbReference type="Proteomes" id="UP000268829"/>
    </source>
</evidence>